<dbReference type="Pfam" id="PF12680">
    <property type="entry name" value="SnoaL_2"/>
    <property type="match status" value="1"/>
</dbReference>
<dbReference type="STRING" id="530584.SAMN05421630_10338"/>
<sequence length="122" mass="13439">MSEASTLYQRWLGELWNGNLSTLEGIAAEVVAPDFVGSWPGRPGLVHGPDELAAVIREGREMFDELTFEAVVGPIGDGDLIAARWRGKGSYQGSPVEFHGHDLLRHESGRFTEYWVIAEDPS</sequence>
<organism evidence="2 3">
    <name type="scientific">Prauserella marina</name>
    <dbReference type="NCBI Taxonomy" id="530584"/>
    <lineage>
        <taxon>Bacteria</taxon>
        <taxon>Bacillati</taxon>
        <taxon>Actinomycetota</taxon>
        <taxon>Actinomycetes</taxon>
        <taxon>Pseudonocardiales</taxon>
        <taxon>Pseudonocardiaceae</taxon>
        <taxon>Prauserella</taxon>
    </lineage>
</organism>
<protein>
    <submittedName>
        <fullName evidence="2">SnoaL-like domain-containing protein</fullName>
    </submittedName>
</protein>
<name>A0A222VIH6_9PSEU</name>
<dbReference type="Proteomes" id="UP000199494">
    <property type="component" value="Unassembled WGS sequence"/>
</dbReference>
<dbReference type="AlphaFoldDB" id="A0A222VIH6"/>
<reference evidence="2 3" key="1">
    <citation type="submission" date="2016-10" db="EMBL/GenBank/DDBJ databases">
        <authorList>
            <person name="de Groot N.N."/>
        </authorList>
    </citation>
    <scope>NUCLEOTIDE SEQUENCE [LARGE SCALE GENOMIC DNA]</scope>
    <source>
        <strain evidence="2 3">CGMCC 4.5506</strain>
    </source>
</reference>
<keyword evidence="3" id="KW-1185">Reference proteome</keyword>
<feature type="domain" description="SnoaL-like" evidence="1">
    <location>
        <begin position="9"/>
        <end position="114"/>
    </location>
</feature>
<dbReference type="RefSeq" id="WP_091801056.1">
    <property type="nucleotide sequence ID" value="NZ_CP016353.1"/>
</dbReference>
<dbReference type="OrthoDB" id="4153705at2"/>
<dbReference type="InterPro" id="IPR037401">
    <property type="entry name" value="SnoaL-like"/>
</dbReference>
<dbReference type="KEGG" id="pmad:BAY61_00440"/>
<evidence type="ECO:0000313" key="3">
    <source>
        <dbReference type="Proteomes" id="UP000199494"/>
    </source>
</evidence>
<accession>A0A222VIH6</accession>
<proteinExistence type="predicted"/>
<dbReference type="EMBL" id="FMZE01000003">
    <property type="protein sequence ID" value="SDC64656.1"/>
    <property type="molecule type" value="Genomic_DNA"/>
</dbReference>
<gene>
    <name evidence="2" type="ORF">SAMN05421630_10338</name>
</gene>
<evidence type="ECO:0000259" key="1">
    <source>
        <dbReference type="Pfam" id="PF12680"/>
    </source>
</evidence>
<dbReference type="InterPro" id="IPR032710">
    <property type="entry name" value="NTF2-like_dom_sf"/>
</dbReference>
<dbReference type="Gene3D" id="3.10.450.50">
    <property type="match status" value="1"/>
</dbReference>
<evidence type="ECO:0000313" key="2">
    <source>
        <dbReference type="EMBL" id="SDC64656.1"/>
    </source>
</evidence>
<dbReference type="SUPFAM" id="SSF54427">
    <property type="entry name" value="NTF2-like"/>
    <property type="match status" value="1"/>
</dbReference>